<evidence type="ECO:0000259" key="3">
    <source>
        <dbReference type="PROSITE" id="PS51186"/>
    </source>
</evidence>
<keyword evidence="2" id="KW-0012">Acyltransferase</keyword>
<dbReference type="AlphaFoldDB" id="A0AAP2GNH4"/>
<evidence type="ECO:0000313" key="5">
    <source>
        <dbReference type="Proteomes" id="UP001319080"/>
    </source>
</evidence>
<sequence length="155" mass="17557">MIPQLTIRTATPDDLPTLRVFEQGVILAERPFDPTLGPDPLHYYDLEGMITATHIELIVAMLGDEIVGSGYTRIERGRPYLKHQYHAYVGFMYVVPQHRGKGIANAVLEALQQWSVKQGITEMQLDVYYENTPAIKAYEKAGFIKHLVTMRKPAT</sequence>
<dbReference type="InterPro" id="IPR016181">
    <property type="entry name" value="Acyl_CoA_acyltransferase"/>
</dbReference>
<dbReference type="Gene3D" id="3.40.630.30">
    <property type="match status" value="1"/>
</dbReference>
<dbReference type="PANTHER" id="PTHR43877:SF2">
    <property type="entry name" value="AMINOALKYLPHOSPHONATE N-ACETYLTRANSFERASE-RELATED"/>
    <property type="match status" value="1"/>
</dbReference>
<reference evidence="4 5" key="1">
    <citation type="submission" date="2021-05" db="EMBL/GenBank/DDBJ databases">
        <title>A Polyphasic approach of four new species of the genus Ohtaekwangia: Ohtaekwangia histidinii sp. nov., Ohtaekwangia cretensis sp. nov., Ohtaekwangia indiensis sp. nov., Ohtaekwangia reichenbachii sp. nov. from diverse environment.</title>
        <authorList>
            <person name="Octaviana S."/>
        </authorList>
    </citation>
    <scope>NUCLEOTIDE SEQUENCE [LARGE SCALE GENOMIC DNA]</scope>
    <source>
        <strain evidence="4 5">PWU5</strain>
    </source>
</reference>
<feature type="domain" description="N-acetyltransferase" evidence="3">
    <location>
        <begin position="5"/>
        <end position="155"/>
    </location>
</feature>
<proteinExistence type="predicted"/>
<dbReference type="EMBL" id="JAHESE010000001">
    <property type="protein sequence ID" value="MBT1707174.1"/>
    <property type="molecule type" value="Genomic_DNA"/>
</dbReference>
<dbReference type="GO" id="GO:0016747">
    <property type="term" value="F:acyltransferase activity, transferring groups other than amino-acyl groups"/>
    <property type="evidence" value="ECO:0007669"/>
    <property type="project" value="InterPro"/>
</dbReference>
<evidence type="ECO:0000256" key="2">
    <source>
        <dbReference type="ARBA" id="ARBA00023315"/>
    </source>
</evidence>
<evidence type="ECO:0000256" key="1">
    <source>
        <dbReference type="ARBA" id="ARBA00022679"/>
    </source>
</evidence>
<dbReference type="Pfam" id="PF00583">
    <property type="entry name" value="Acetyltransf_1"/>
    <property type="match status" value="1"/>
</dbReference>
<dbReference type="Proteomes" id="UP001319080">
    <property type="component" value="Unassembled WGS sequence"/>
</dbReference>
<dbReference type="RefSeq" id="WP_254082749.1">
    <property type="nucleotide sequence ID" value="NZ_JAHESE010000001.1"/>
</dbReference>
<comment type="caution">
    <text evidence="4">The sequence shown here is derived from an EMBL/GenBank/DDBJ whole genome shotgun (WGS) entry which is preliminary data.</text>
</comment>
<dbReference type="PANTHER" id="PTHR43877">
    <property type="entry name" value="AMINOALKYLPHOSPHONATE N-ACETYLTRANSFERASE-RELATED-RELATED"/>
    <property type="match status" value="1"/>
</dbReference>
<dbReference type="InterPro" id="IPR000182">
    <property type="entry name" value="GNAT_dom"/>
</dbReference>
<keyword evidence="5" id="KW-1185">Reference proteome</keyword>
<accession>A0AAP2GNH4</accession>
<evidence type="ECO:0000313" key="4">
    <source>
        <dbReference type="EMBL" id="MBT1707174.1"/>
    </source>
</evidence>
<dbReference type="SUPFAM" id="SSF55729">
    <property type="entry name" value="Acyl-CoA N-acyltransferases (Nat)"/>
    <property type="match status" value="1"/>
</dbReference>
<gene>
    <name evidence="4" type="ORF">KK062_03015</name>
</gene>
<keyword evidence="1" id="KW-0808">Transferase</keyword>
<organism evidence="4 5">
    <name type="scientific">Dawidia cretensis</name>
    <dbReference type="NCBI Taxonomy" id="2782350"/>
    <lineage>
        <taxon>Bacteria</taxon>
        <taxon>Pseudomonadati</taxon>
        <taxon>Bacteroidota</taxon>
        <taxon>Cytophagia</taxon>
        <taxon>Cytophagales</taxon>
        <taxon>Chryseotaleaceae</taxon>
        <taxon>Dawidia</taxon>
    </lineage>
</organism>
<dbReference type="InterPro" id="IPR050832">
    <property type="entry name" value="Bact_Acetyltransf"/>
</dbReference>
<name>A0AAP2GNH4_9BACT</name>
<dbReference type="CDD" id="cd04301">
    <property type="entry name" value="NAT_SF"/>
    <property type="match status" value="1"/>
</dbReference>
<protein>
    <submittedName>
        <fullName evidence="4">GNAT family N-acetyltransferase</fullName>
    </submittedName>
</protein>
<dbReference type="PROSITE" id="PS51186">
    <property type="entry name" value="GNAT"/>
    <property type="match status" value="1"/>
</dbReference>